<keyword evidence="2" id="KW-1185">Reference proteome</keyword>
<reference evidence="2" key="1">
    <citation type="submission" date="2019-06" db="EMBL/GenBank/DDBJ databases">
        <authorList>
            <person name="Broberg M."/>
        </authorList>
    </citation>
    <scope>NUCLEOTIDE SEQUENCE [LARGE SCALE GENOMIC DNA]</scope>
</reference>
<name>A0A9N9UQV1_9HYPO</name>
<evidence type="ECO:0000313" key="2">
    <source>
        <dbReference type="Proteomes" id="UP000754883"/>
    </source>
</evidence>
<proteinExistence type="predicted"/>
<organism evidence="1 2">
    <name type="scientific">Clonostachys byssicola</name>
    <dbReference type="NCBI Taxonomy" id="160290"/>
    <lineage>
        <taxon>Eukaryota</taxon>
        <taxon>Fungi</taxon>
        <taxon>Dikarya</taxon>
        <taxon>Ascomycota</taxon>
        <taxon>Pezizomycotina</taxon>
        <taxon>Sordariomycetes</taxon>
        <taxon>Hypocreomycetidae</taxon>
        <taxon>Hypocreales</taxon>
        <taxon>Bionectriaceae</taxon>
        <taxon>Clonostachys</taxon>
    </lineage>
</organism>
<gene>
    <name evidence="1" type="ORF">CBYS24578_00016023</name>
</gene>
<evidence type="ECO:0000313" key="1">
    <source>
        <dbReference type="EMBL" id="CAG9997005.1"/>
    </source>
</evidence>
<dbReference type="Proteomes" id="UP000754883">
    <property type="component" value="Unassembled WGS sequence"/>
</dbReference>
<evidence type="ECO:0008006" key="3">
    <source>
        <dbReference type="Google" id="ProtNLM"/>
    </source>
</evidence>
<dbReference type="EMBL" id="CABFNO020001541">
    <property type="protein sequence ID" value="CAG9997005.1"/>
    <property type="molecule type" value="Genomic_DNA"/>
</dbReference>
<reference evidence="1 2" key="2">
    <citation type="submission" date="2021-10" db="EMBL/GenBank/DDBJ databases">
        <authorList>
            <person name="Piombo E."/>
        </authorList>
    </citation>
    <scope>NUCLEOTIDE SEQUENCE [LARGE SCALE GENOMIC DNA]</scope>
</reference>
<comment type="caution">
    <text evidence="1">The sequence shown here is derived from an EMBL/GenBank/DDBJ whole genome shotgun (WGS) entry which is preliminary data.</text>
</comment>
<accession>A0A9N9UQV1</accession>
<protein>
    <recommendedName>
        <fullName evidence="3">F-box domain-containing protein</fullName>
    </recommendedName>
</protein>
<dbReference type="AlphaFoldDB" id="A0A9N9UQV1"/>
<sequence>MGYHEIYCLICNVSFAIARIRTLNEPPDASWGCCGITTRKNEFVKVEDLEYGNEFGEEDSEMESDEEYEDELGGCGDGCMMAVWPWDGTESIAGNSSYNPHSLHPTEEMYYRRVKNHPEEVRPQIWARLIGGNPVRLEHIAGPDCESESGYNGHLISVEEMRGCNTMQGLILKDPDWEPEDGDEEFERSGRYYLTGLQDANTNLDAYDSCTPTRHGCYSVLPASYSDDTDEIMGNNAKPVYHYSLPVHPTCLEVLKRVHLRRYGHAGIDKFLMWWELGVKKRALPKDPCRIDASHGRDQYWLHNTGAEYLAANPLFVPGLEKIFRLADTAPLSEGGKRNYNVEDEVFAVLPTELRRMIFDYLSRDEITKLHHASPLLYRNAMMDLGDSFMKEHPWLWEYWTELPYSTWALTTATELQESIESPVKQLIASRSIDWGSVMRMFWNGEQSGRLKGLRNRGRIWKVCDMILDKVEEHHPLVS</sequence>
<dbReference type="OrthoDB" id="40579at2759"/>